<dbReference type="RefSeq" id="WP_153822823.1">
    <property type="nucleotide sequence ID" value="NZ_WJIE01000010.1"/>
</dbReference>
<reference evidence="1 2" key="1">
    <citation type="submission" date="2019-10" db="EMBL/GenBank/DDBJ databases">
        <title>A soil myxobacterium in the family Polyangiaceae.</title>
        <authorList>
            <person name="Li Y."/>
            <person name="Wang J."/>
        </authorList>
    </citation>
    <scope>NUCLEOTIDE SEQUENCE [LARGE SCALE GENOMIC DNA]</scope>
    <source>
        <strain evidence="1 2">DSM 14734</strain>
    </source>
</reference>
<dbReference type="AlphaFoldDB" id="A0A6N7PYR2"/>
<evidence type="ECO:0000313" key="1">
    <source>
        <dbReference type="EMBL" id="MRG96006.1"/>
    </source>
</evidence>
<keyword evidence="2" id="KW-1185">Reference proteome</keyword>
<name>A0A6N7PYR2_9BACT</name>
<accession>A0A6N7PYR2</accession>
<organism evidence="1 2">
    <name type="scientific">Polyangium spumosum</name>
    <dbReference type="NCBI Taxonomy" id="889282"/>
    <lineage>
        <taxon>Bacteria</taxon>
        <taxon>Pseudomonadati</taxon>
        <taxon>Myxococcota</taxon>
        <taxon>Polyangia</taxon>
        <taxon>Polyangiales</taxon>
        <taxon>Polyangiaceae</taxon>
        <taxon>Polyangium</taxon>
    </lineage>
</organism>
<proteinExistence type="predicted"/>
<gene>
    <name evidence="1" type="ORF">GF068_29410</name>
</gene>
<comment type="caution">
    <text evidence="1">The sequence shown here is derived from an EMBL/GenBank/DDBJ whole genome shotgun (WGS) entry which is preliminary data.</text>
</comment>
<sequence length="490" mass="53259">MTHGLDDLDVAVHELGGAVVEGAVPQLVRRVGRRALLVLRVGDFAESALDVLAGDALGVLRQERIDEGLLVERVLRRDGLECGCEDAHATRVRQLGRESRHDGRGVDLARLGRELPREGVEASASRKLVDGLLEVVPGVSLTPVGDDVPHLRCPEVVDVPVLLEVDGRRGALPAKVVDAMTALHDEGDAVLAKHVLEVDPALDFLDAFPEPRIGGEPLGLLGGRRGNALEDRIHIEGIARDELVEEVSRRGDARDEPQPRDVLAGRVDDVVRVHELVQSPMDQTVEFLGVHAAGEGENDAESRHVGGVGVRGDEEALDAIPAGERRLHARTAFLGEETLLADSTAAVVQLARLDELVLIVLDDEQVRTGGVALVPGSREMPGAPPGEVVLRLRGGLGPLEELRHLLEGHRGRHRPGGRLLRQTHGEANEPRFRGLGSITHSDILDILRFRCRFNRHREALLSWENTRTRPARRVFAFQGVEVTCAARWAS</sequence>
<evidence type="ECO:0000313" key="2">
    <source>
        <dbReference type="Proteomes" id="UP000440224"/>
    </source>
</evidence>
<dbReference type="Proteomes" id="UP000440224">
    <property type="component" value="Unassembled WGS sequence"/>
</dbReference>
<protein>
    <submittedName>
        <fullName evidence="1">Uncharacterized protein</fullName>
    </submittedName>
</protein>
<dbReference type="EMBL" id="WJIE01000010">
    <property type="protein sequence ID" value="MRG96006.1"/>
    <property type="molecule type" value="Genomic_DNA"/>
</dbReference>